<dbReference type="RefSeq" id="WP_052182739.1">
    <property type="nucleotide sequence ID" value="NZ_JBEAAL010000004.1"/>
</dbReference>
<evidence type="ECO:0000313" key="1">
    <source>
        <dbReference type="EMBL" id="MEQ1404992.1"/>
    </source>
</evidence>
<dbReference type="Proteomes" id="UP001496627">
    <property type="component" value="Unassembled WGS sequence"/>
</dbReference>
<protein>
    <submittedName>
        <fullName evidence="1">IS66 family insertion sequence element accessory protein TnpB</fullName>
    </submittedName>
</protein>
<gene>
    <name evidence="1" type="primary">tnpB</name>
    <name evidence="1" type="ORF">ABK249_08625</name>
</gene>
<keyword evidence="2" id="KW-1185">Reference proteome</keyword>
<dbReference type="PANTHER" id="PTHR36455:SF1">
    <property type="entry name" value="BLR8292 PROTEIN"/>
    <property type="match status" value="1"/>
</dbReference>
<dbReference type="EMBL" id="JBEAAL010000004">
    <property type="protein sequence ID" value="MEQ1404992.1"/>
    <property type="molecule type" value="Genomic_DNA"/>
</dbReference>
<accession>A0ABV0LZG8</accession>
<name>A0ABV0LZG8_9HYPH</name>
<organism evidence="1 2">
    <name type="scientific">Neorhizobium phenanthreniclasticum</name>
    <dbReference type="NCBI Taxonomy" id="3157917"/>
    <lineage>
        <taxon>Bacteria</taxon>
        <taxon>Pseudomonadati</taxon>
        <taxon>Pseudomonadota</taxon>
        <taxon>Alphaproteobacteria</taxon>
        <taxon>Hyphomicrobiales</taxon>
        <taxon>Rhizobiaceae</taxon>
        <taxon>Rhizobium/Agrobacterium group</taxon>
        <taxon>Neorhizobium</taxon>
    </lineage>
</organism>
<evidence type="ECO:0000313" key="2">
    <source>
        <dbReference type="Proteomes" id="UP001496627"/>
    </source>
</evidence>
<dbReference type="PANTHER" id="PTHR36455">
    <property type="match status" value="1"/>
</dbReference>
<reference evidence="1 2" key="1">
    <citation type="submission" date="2024-05" db="EMBL/GenBank/DDBJ databases">
        <title>Neorhizobium sp. Rsf11, a plant growth promoting and heavy metal resistant PAH-degrader.</title>
        <authorList>
            <person name="Golubev S.N."/>
            <person name="Muratova A.Y."/>
            <person name="Markelova M.I."/>
        </authorList>
    </citation>
    <scope>NUCLEOTIDE SEQUENCE [LARGE SCALE GENOMIC DNA]</scope>
    <source>
        <strain evidence="1 2">Rsf11</strain>
    </source>
</reference>
<dbReference type="NCBIfam" id="NF033819">
    <property type="entry name" value="IS66_TnpB"/>
    <property type="match status" value="1"/>
</dbReference>
<dbReference type="Pfam" id="PF05717">
    <property type="entry name" value="TnpB_IS66"/>
    <property type="match status" value="1"/>
</dbReference>
<proteinExistence type="predicted"/>
<dbReference type="InterPro" id="IPR008878">
    <property type="entry name" value="Transposase_IS66_Orf2"/>
</dbReference>
<sequence>MLRLADDVKVYLHREPVDLRAGIDSLAILVEQTMQLDPWSRSIFAFCNRQRDRMKLLFFDRQGFILVLKRLEADRFRWPRRAEAVLTLTTEQLHWLLDGIDIDAVSRHPVRRYRSVAGIVPEPEGRVLL</sequence>
<comment type="caution">
    <text evidence="1">The sequence shown here is derived from an EMBL/GenBank/DDBJ whole genome shotgun (WGS) entry which is preliminary data.</text>
</comment>